<reference evidence="16 17" key="1">
    <citation type="journal article" date="2016" name="PLoS ONE">
        <title>Sequence Assembly of Yarrowia lipolytica Strain W29/CLIB89 Shows Transposable Element Diversity.</title>
        <authorList>
            <person name="Magnan C."/>
            <person name="Yu J."/>
            <person name="Chang I."/>
            <person name="Jahn E."/>
            <person name="Kanomata Y."/>
            <person name="Wu J."/>
            <person name="Zeller M."/>
            <person name="Oakes M."/>
            <person name="Baldi P."/>
            <person name="Sandmeyer S."/>
        </authorList>
    </citation>
    <scope>NUCLEOTIDE SEQUENCE [LARGE SCALE GENOMIC DNA]</scope>
    <source>
        <strain evidence="17">CLIB89(W29)</strain>
    </source>
</reference>
<comment type="similarity">
    <text evidence="2">Belongs to the crooked-neck family.</text>
</comment>
<evidence type="ECO:0000256" key="12">
    <source>
        <dbReference type="PROSITE-ProRule" id="PRU00339"/>
    </source>
</evidence>
<dbReference type="GO" id="GO:0000974">
    <property type="term" value="C:Prp19 complex"/>
    <property type="evidence" value="ECO:0007669"/>
    <property type="project" value="TreeGrafter"/>
</dbReference>
<comment type="function">
    <text evidence="9">Involved in pre-mRNA splicing and cell cycle progression. Required for the spliceosome assembly and initiation of the DNA replication.</text>
</comment>
<dbReference type="Proteomes" id="UP000182444">
    <property type="component" value="Chromosome 1F"/>
</dbReference>
<feature type="repeat" description="TPR" evidence="12">
    <location>
        <begin position="66"/>
        <end position="99"/>
    </location>
</feature>
<dbReference type="PANTHER" id="PTHR11246:SF3">
    <property type="entry name" value="CROOKED NECK-LIKE PROTEIN 1"/>
    <property type="match status" value="1"/>
</dbReference>
<keyword evidence="5" id="KW-0747">Spliceosome</keyword>
<dbReference type="InterPro" id="IPR055433">
    <property type="entry name" value="HAT_Syf1-like_N"/>
</dbReference>
<evidence type="ECO:0000256" key="7">
    <source>
        <dbReference type="ARBA" id="ARBA00023187"/>
    </source>
</evidence>
<evidence type="ECO:0000256" key="5">
    <source>
        <dbReference type="ARBA" id="ARBA00022728"/>
    </source>
</evidence>
<feature type="domain" description="Pre-mRNA-splicing factor Syf1/CRNKL1-like C-terminal HAT-repeats" evidence="14">
    <location>
        <begin position="344"/>
        <end position="531"/>
    </location>
</feature>
<dbReference type="VEuPathDB" id="FungiDB:YALI1_F24401g"/>
<evidence type="ECO:0000313" key="16">
    <source>
        <dbReference type="EMBL" id="AOW07362.1"/>
    </source>
</evidence>
<evidence type="ECO:0000259" key="15">
    <source>
        <dbReference type="Pfam" id="PF23233"/>
    </source>
</evidence>
<dbReference type="FunFam" id="1.25.40.10:FF:002141">
    <property type="entry name" value="Pre-mRNA-splicing factor CLF1"/>
    <property type="match status" value="1"/>
</dbReference>
<dbReference type="PROSITE" id="PS50005">
    <property type="entry name" value="TPR"/>
    <property type="match status" value="1"/>
</dbReference>
<dbReference type="InterPro" id="IPR011990">
    <property type="entry name" value="TPR-like_helical_dom_sf"/>
</dbReference>
<dbReference type="Pfam" id="PF23231">
    <property type="entry name" value="HAT_Syf1_CNRKL1_C"/>
    <property type="match status" value="1"/>
</dbReference>
<dbReference type="PANTHER" id="PTHR11246">
    <property type="entry name" value="PRE-MRNA SPLICING FACTOR"/>
    <property type="match status" value="1"/>
</dbReference>
<dbReference type="InterPro" id="IPR055430">
    <property type="entry name" value="HAT_Syf1_CNRKL1_C"/>
</dbReference>
<dbReference type="InterPro" id="IPR045075">
    <property type="entry name" value="Syf1-like"/>
</dbReference>
<dbReference type="InterPro" id="IPR003107">
    <property type="entry name" value="HAT"/>
</dbReference>
<evidence type="ECO:0000259" key="14">
    <source>
        <dbReference type="Pfam" id="PF23231"/>
    </source>
</evidence>
<evidence type="ECO:0000256" key="13">
    <source>
        <dbReference type="SAM" id="MobiDB-lite"/>
    </source>
</evidence>
<evidence type="ECO:0000256" key="11">
    <source>
        <dbReference type="ARBA" id="ARBA00070631"/>
    </source>
</evidence>
<dbReference type="VEuPathDB" id="FungiDB:YALI0_F18392g"/>
<feature type="compositionally biased region" description="Basic and acidic residues" evidence="13">
    <location>
        <begin position="616"/>
        <end position="628"/>
    </location>
</feature>
<dbReference type="Gene3D" id="1.25.40.10">
    <property type="entry name" value="Tetratricopeptide repeat domain"/>
    <property type="match status" value="4"/>
</dbReference>
<organism evidence="16 17">
    <name type="scientific">Yarrowia lipolytica</name>
    <name type="common">Candida lipolytica</name>
    <dbReference type="NCBI Taxonomy" id="4952"/>
    <lineage>
        <taxon>Eukaryota</taxon>
        <taxon>Fungi</taxon>
        <taxon>Dikarya</taxon>
        <taxon>Ascomycota</taxon>
        <taxon>Saccharomycotina</taxon>
        <taxon>Dipodascomycetes</taxon>
        <taxon>Dipodascales</taxon>
        <taxon>Dipodascales incertae sedis</taxon>
        <taxon>Yarrowia</taxon>
    </lineage>
</organism>
<dbReference type="InterPro" id="IPR019734">
    <property type="entry name" value="TPR_rpt"/>
</dbReference>
<evidence type="ECO:0000256" key="1">
    <source>
        <dbReference type="ARBA" id="ARBA00004123"/>
    </source>
</evidence>
<evidence type="ECO:0000313" key="17">
    <source>
        <dbReference type="Proteomes" id="UP000182444"/>
    </source>
</evidence>
<gene>
    <name evidence="16" type="ORF">YALI1_F24401g</name>
</gene>
<dbReference type="KEGG" id="yli:2907810"/>
<feature type="domain" description="Pre-mRNA-splicing factor Syf1-like N-terminal HAT-repeats" evidence="15">
    <location>
        <begin position="53"/>
        <end position="198"/>
    </location>
</feature>
<dbReference type="GeneID" id="2907810"/>
<keyword evidence="4" id="KW-0507">mRNA processing</keyword>
<keyword evidence="12" id="KW-0802">TPR repeat</keyword>
<keyword evidence="8" id="KW-0539">Nucleus</keyword>
<dbReference type="SUPFAM" id="SSF48452">
    <property type="entry name" value="TPR-like"/>
    <property type="match status" value="3"/>
</dbReference>
<dbReference type="GO" id="GO:0071007">
    <property type="term" value="C:U2-type catalytic step 2 spliceosome"/>
    <property type="evidence" value="ECO:0007669"/>
    <property type="project" value="TreeGrafter"/>
</dbReference>
<dbReference type="Pfam" id="PF23233">
    <property type="entry name" value="HAT_Syf1_CNRKL1_N"/>
    <property type="match status" value="1"/>
</dbReference>
<protein>
    <recommendedName>
        <fullName evidence="10">Pre-mRNA-splicing factor CLF1</fullName>
    </recommendedName>
    <alternativeName>
        <fullName evidence="11">Pre-mRNA-splicing factor clf1</fullName>
    </alternativeName>
</protein>
<name>A0A1D8NP08_YARLL</name>
<evidence type="ECO:0000256" key="10">
    <source>
        <dbReference type="ARBA" id="ARBA00039167"/>
    </source>
</evidence>
<evidence type="ECO:0000256" key="8">
    <source>
        <dbReference type="ARBA" id="ARBA00023242"/>
    </source>
</evidence>
<dbReference type="GO" id="GO:0071011">
    <property type="term" value="C:precatalytic spliceosome"/>
    <property type="evidence" value="ECO:0007669"/>
    <property type="project" value="TreeGrafter"/>
</dbReference>
<accession>A0A1D8NP08</accession>
<comment type="subunit">
    <text evidence="3">Associated with the spliceosome.</text>
</comment>
<dbReference type="GO" id="GO:0071014">
    <property type="term" value="C:post-mRNA release spliceosomal complex"/>
    <property type="evidence" value="ECO:0007669"/>
    <property type="project" value="TreeGrafter"/>
</dbReference>
<evidence type="ECO:0000256" key="9">
    <source>
        <dbReference type="ARBA" id="ARBA00037040"/>
    </source>
</evidence>
<keyword evidence="6" id="KW-0677">Repeat</keyword>
<dbReference type="SMART" id="SM00386">
    <property type="entry name" value="HAT"/>
    <property type="match status" value="13"/>
</dbReference>
<dbReference type="EMBL" id="CP017558">
    <property type="protein sequence ID" value="AOW07362.1"/>
    <property type="molecule type" value="Genomic_DNA"/>
</dbReference>
<dbReference type="RefSeq" id="XP_505576.3">
    <property type="nucleotide sequence ID" value="XM_505576.3"/>
</dbReference>
<evidence type="ECO:0000256" key="4">
    <source>
        <dbReference type="ARBA" id="ARBA00022664"/>
    </source>
</evidence>
<dbReference type="FunFam" id="1.25.40.10:FF:000306">
    <property type="entry name" value="Cell cycle control protein cwf4"/>
    <property type="match status" value="1"/>
</dbReference>
<keyword evidence="7" id="KW-0508">mRNA splicing</keyword>
<proteinExistence type="inferred from homology"/>
<dbReference type="eggNOG" id="KOG1915">
    <property type="taxonomic scope" value="Eukaryota"/>
</dbReference>
<evidence type="ECO:0000256" key="2">
    <source>
        <dbReference type="ARBA" id="ARBA00008644"/>
    </source>
</evidence>
<dbReference type="AlphaFoldDB" id="A0A1D8NP08"/>
<sequence>MEGRVKNKAPAALQISAEQILLEAYERKETPLQQTEQIADLEELAEYQGRKRQEYEGALRRNRLNTGQWMRYAQWELEQREFARARSVFERALEVNPTHVPTWIRYIQCELKEKNINHARNLLDRAVTLLPRVDKLWFTYVATEETLGNIAGCRAVFERWMHWRPPVTAWAAYVNMEKRYREFDRARGILRRYVTVHPGAPAWNKWAKFEMEAGNRDTVREVYALGIDTLVEMAHGGVDFLDESLLAGWASFETRHREYERARALYTYGLEKLPKSKSAKLYADYTAFEKQYGAKEGIENVVLTKRRSKYEDQLKEDPADYDTWFSYITLGQESGLEADQIREIFERAVSNVPPHSKRLWRRYIFLWIKYAIWEELENKEVEKAGEIYKTCISIIPHKKFTFAKVWLLWAKFEIRHGNLPEARKILGRGLGMSGGKPALYKGYIALEAKLREFDRCRKLYDKYVEKFAEFAAPWMEYAELEQMLGDEERARAIFELAVSQPEMEMPELVWKRFIEFEAEEENYDRARAIYRQLLDRTHGHIKVWISFAQFEVTVPAEDQELQYNDEGEAEIEVTEEAKARARSIFGEAWDALKAANKREERVVLFESWREFEEEHGDDKSKADLDKRKPTPVKKKRKLEDGTFEEYIDYVFPTDEEDKSFSKLLENARKWKLQNQS</sequence>
<comment type="subcellular location">
    <subcellularLocation>
        <location evidence="1">Nucleus</location>
    </subcellularLocation>
</comment>
<feature type="region of interest" description="Disordered" evidence="13">
    <location>
        <begin position="616"/>
        <end position="636"/>
    </location>
</feature>
<dbReference type="GO" id="GO:0000245">
    <property type="term" value="P:spliceosomal complex assembly"/>
    <property type="evidence" value="ECO:0007669"/>
    <property type="project" value="TreeGrafter"/>
</dbReference>
<evidence type="ECO:0000256" key="6">
    <source>
        <dbReference type="ARBA" id="ARBA00022737"/>
    </source>
</evidence>
<evidence type="ECO:0000256" key="3">
    <source>
        <dbReference type="ARBA" id="ARBA00011524"/>
    </source>
</evidence>